<dbReference type="EMBL" id="JAEDAE010000002">
    <property type="protein sequence ID" value="MBH8557369.1"/>
    <property type="molecule type" value="Genomic_DNA"/>
</dbReference>
<name>A0ABS0Q3Z0_9BACT</name>
<proteinExistence type="predicted"/>
<evidence type="ECO:0000313" key="1">
    <source>
        <dbReference type="EMBL" id="MBH8557369.1"/>
    </source>
</evidence>
<reference evidence="1 2" key="1">
    <citation type="submission" date="2020-12" db="EMBL/GenBank/DDBJ databases">
        <title>Hymenobacter sp.</title>
        <authorList>
            <person name="Kim M.K."/>
        </authorList>
    </citation>
    <scope>NUCLEOTIDE SEQUENCE [LARGE SCALE GENOMIC DNA]</scope>
    <source>
        <strain evidence="1 2">BT442</strain>
    </source>
</reference>
<keyword evidence="2" id="KW-1185">Reference proteome</keyword>
<gene>
    <name evidence="1" type="ORF">I7X13_04880</name>
</gene>
<comment type="caution">
    <text evidence="1">The sequence shown here is derived from an EMBL/GenBank/DDBJ whole genome shotgun (WGS) entry which is preliminary data.</text>
</comment>
<organism evidence="1 2">
    <name type="scientific">Hymenobacter negativus</name>
    <dbReference type="NCBI Taxonomy" id="2795026"/>
    <lineage>
        <taxon>Bacteria</taxon>
        <taxon>Pseudomonadati</taxon>
        <taxon>Bacteroidota</taxon>
        <taxon>Cytophagia</taxon>
        <taxon>Cytophagales</taxon>
        <taxon>Hymenobacteraceae</taxon>
        <taxon>Hymenobacter</taxon>
    </lineage>
</organism>
<dbReference type="Proteomes" id="UP000625631">
    <property type="component" value="Unassembled WGS sequence"/>
</dbReference>
<dbReference type="RefSeq" id="WP_198074602.1">
    <property type="nucleotide sequence ID" value="NZ_JAEDAE010000002.1"/>
</dbReference>
<sequence length="532" mass="56637">MSTFRVYLRRPTTKAPIWDWSQTVVAPNADIAIGYAYSSWVSSRPSVPVPPLSQCQSQANQAGVRARTMLLSASSETPAQQAFISNIQSQVSKMLATQLDGAFSVVSYPSGFNYGITYGSNAYYNRATLQDIDTLLGTDSNGNLDLTGAGFSNLYAQIMPAVTFSFSQQDQQTMNKQDTAASAQIASILTEFENAGGVYSNPLPFGGKLQDVFNQLTKQFGSLNNIPDTLNALRNAIATYKSQAGDSYALHNRYYAATARIAAALANVLKPSASNGGMQVNSTDYYAGFTPNKLPTANQLIGGLNTTGNAVEVTVTLNNFSSESSQLSIDGSTGFSFPIADVLDISFGGSASYNLSRYTSSSSQVTMDITYPGVTLFASIPSVLSSDNSTGWYANDILQEVVTKTGQDATGYKLQGSEYNVAELFGPGKTFSRLKTFVISQMPTIKMTFSGSDTSQIVSDFKEQTSLSVSFLGLFSLGSASQSYSVHKVDTTSVAGSVILTFGPPQVSGTIPLQQQVAYVLGGVASYPPDNI</sequence>
<evidence type="ECO:0000313" key="2">
    <source>
        <dbReference type="Proteomes" id="UP000625631"/>
    </source>
</evidence>
<accession>A0ABS0Q3Z0</accession>
<protein>
    <submittedName>
        <fullName evidence="1">Uncharacterized protein</fullName>
    </submittedName>
</protein>